<evidence type="ECO:0000313" key="8">
    <source>
        <dbReference type="EMBL" id="JAT64662.1"/>
    </source>
</evidence>
<evidence type="ECO:0000256" key="1">
    <source>
        <dbReference type="ARBA" id="ARBA00004123"/>
    </source>
</evidence>
<evidence type="ECO:0000256" key="5">
    <source>
        <dbReference type="ARBA" id="ARBA00023242"/>
    </source>
</evidence>
<name>A0A1D1ZCM6_9ARAE</name>
<dbReference type="InterPro" id="IPR002100">
    <property type="entry name" value="TF_MADSbox"/>
</dbReference>
<keyword evidence="3" id="KW-0238">DNA-binding</keyword>
<dbReference type="AlphaFoldDB" id="A0A1D1ZCM6"/>
<keyword evidence="5" id="KW-0539">Nucleus</keyword>
<organism evidence="8">
    <name type="scientific">Anthurium amnicola</name>
    <dbReference type="NCBI Taxonomy" id="1678845"/>
    <lineage>
        <taxon>Eukaryota</taxon>
        <taxon>Viridiplantae</taxon>
        <taxon>Streptophyta</taxon>
        <taxon>Embryophyta</taxon>
        <taxon>Tracheophyta</taxon>
        <taxon>Spermatophyta</taxon>
        <taxon>Magnoliopsida</taxon>
        <taxon>Liliopsida</taxon>
        <taxon>Araceae</taxon>
        <taxon>Pothoideae</taxon>
        <taxon>Potheae</taxon>
        <taxon>Anthurium</taxon>
    </lineage>
</organism>
<dbReference type="PANTHER" id="PTHR11945">
    <property type="entry name" value="MADS BOX PROTEIN"/>
    <property type="match status" value="1"/>
</dbReference>
<dbReference type="PRINTS" id="PR00404">
    <property type="entry name" value="MADSDOMAIN"/>
</dbReference>
<feature type="non-terminal residue" evidence="8">
    <location>
        <position position="1"/>
    </location>
</feature>
<dbReference type="FunFam" id="3.40.1810.10:FF:000006">
    <property type="entry name" value="Agamous-like MADS-box protein AGL62"/>
    <property type="match status" value="1"/>
</dbReference>
<comment type="subcellular location">
    <subcellularLocation>
        <location evidence="1">Nucleus</location>
    </subcellularLocation>
</comment>
<gene>
    <name evidence="8" type="primary">AGL61_2</name>
    <name evidence="8" type="ORF">g.51086</name>
</gene>
<dbReference type="PANTHER" id="PTHR11945:SF629">
    <property type="entry name" value="OS02G0164450 PROTEIN"/>
    <property type="match status" value="1"/>
</dbReference>
<dbReference type="GO" id="GO:0046983">
    <property type="term" value="F:protein dimerization activity"/>
    <property type="evidence" value="ECO:0007669"/>
    <property type="project" value="InterPro"/>
</dbReference>
<sequence length="157" mass="16924">LHLEPASPPVSPPLRRLHSMAGRGQAAGLEATRPGGKGRHKIDIKKIEGSDRRQVTFSKRRNGLFKKVAEMCVLCSAQAAAAVFSPGGKPYVFGHPSVDPVLDRFLGFHAPVPTVGPAIDPWWEVPIEGMGLKELAELQAAIGKLKRTLLARREGPP</sequence>
<dbReference type="Pfam" id="PF00319">
    <property type="entry name" value="SRF-TF"/>
    <property type="match status" value="1"/>
</dbReference>
<dbReference type="InterPro" id="IPR033896">
    <property type="entry name" value="MEF2-like_N"/>
</dbReference>
<dbReference type="SMART" id="SM00432">
    <property type="entry name" value="MADS"/>
    <property type="match status" value="1"/>
</dbReference>
<feature type="region of interest" description="Disordered" evidence="6">
    <location>
        <begin position="1"/>
        <end position="40"/>
    </location>
</feature>
<feature type="compositionally biased region" description="Pro residues" evidence="6">
    <location>
        <begin position="1"/>
        <end position="12"/>
    </location>
</feature>
<dbReference type="GO" id="GO:0045944">
    <property type="term" value="P:positive regulation of transcription by RNA polymerase II"/>
    <property type="evidence" value="ECO:0007669"/>
    <property type="project" value="InterPro"/>
</dbReference>
<dbReference type="PROSITE" id="PS50066">
    <property type="entry name" value="MADS_BOX_2"/>
    <property type="match status" value="1"/>
</dbReference>
<feature type="domain" description="MADS-box" evidence="7">
    <location>
        <begin position="37"/>
        <end position="97"/>
    </location>
</feature>
<dbReference type="EMBL" id="GDJX01003274">
    <property type="protein sequence ID" value="JAT64662.1"/>
    <property type="molecule type" value="Transcribed_RNA"/>
</dbReference>
<dbReference type="SUPFAM" id="SSF55455">
    <property type="entry name" value="SRF-like"/>
    <property type="match status" value="1"/>
</dbReference>
<dbReference type="CDD" id="cd00265">
    <property type="entry name" value="MADS_MEF2_like"/>
    <property type="match status" value="1"/>
</dbReference>
<evidence type="ECO:0000256" key="3">
    <source>
        <dbReference type="ARBA" id="ARBA00023125"/>
    </source>
</evidence>
<dbReference type="GO" id="GO:0000978">
    <property type="term" value="F:RNA polymerase II cis-regulatory region sequence-specific DNA binding"/>
    <property type="evidence" value="ECO:0007669"/>
    <property type="project" value="TreeGrafter"/>
</dbReference>
<evidence type="ECO:0000259" key="7">
    <source>
        <dbReference type="PROSITE" id="PS50066"/>
    </source>
</evidence>
<proteinExistence type="predicted"/>
<dbReference type="Gene3D" id="3.40.1810.10">
    <property type="entry name" value="Transcription factor, MADS-box"/>
    <property type="match status" value="1"/>
</dbReference>
<dbReference type="InterPro" id="IPR036879">
    <property type="entry name" value="TF_MADSbox_sf"/>
</dbReference>
<accession>A0A1D1ZCM6</accession>
<evidence type="ECO:0000256" key="6">
    <source>
        <dbReference type="SAM" id="MobiDB-lite"/>
    </source>
</evidence>
<protein>
    <submittedName>
        <fullName evidence="8">Agamous-like MADS-box protein AGL61</fullName>
    </submittedName>
</protein>
<evidence type="ECO:0000256" key="4">
    <source>
        <dbReference type="ARBA" id="ARBA00023163"/>
    </source>
</evidence>
<dbReference type="GO" id="GO:0000981">
    <property type="term" value="F:DNA-binding transcription factor activity, RNA polymerase II-specific"/>
    <property type="evidence" value="ECO:0007669"/>
    <property type="project" value="TreeGrafter"/>
</dbReference>
<dbReference type="GO" id="GO:0005634">
    <property type="term" value="C:nucleus"/>
    <property type="evidence" value="ECO:0007669"/>
    <property type="project" value="UniProtKB-SubCell"/>
</dbReference>
<keyword evidence="4" id="KW-0804">Transcription</keyword>
<evidence type="ECO:0000256" key="2">
    <source>
        <dbReference type="ARBA" id="ARBA00023015"/>
    </source>
</evidence>
<reference evidence="8" key="1">
    <citation type="submission" date="2015-07" db="EMBL/GenBank/DDBJ databases">
        <title>Transcriptome Assembly of Anthurium amnicola.</title>
        <authorList>
            <person name="Suzuki J."/>
        </authorList>
    </citation>
    <scope>NUCLEOTIDE SEQUENCE</scope>
</reference>
<keyword evidence="2" id="KW-0805">Transcription regulation</keyword>